<reference evidence="1 2" key="1">
    <citation type="submission" date="2017-04" db="EMBL/GenBank/DDBJ databases">
        <authorList>
            <person name="Afonso C.L."/>
            <person name="Miller P.J."/>
            <person name="Scott M.A."/>
            <person name="Spackman E."/>
            <person name="Goraichik I."/>
            <person name="Dimitrov K.M."/>
            <person name="Suarez D.L."/>
            <person name="Swayne D.E."/>
        </authorList>
    </citation>
    <scope>NUCLEOTIDE SEQUENCE [LARGE SCALE GENOMIC DNA]</scope>
    <source>
        <strain evidence="1 2">DSM 5090</strain>
    </source>
</reference>
<sequence length="127" mass="14013">MADILEIVIPENAGLQDYRYLLSLTENEITKLTPIISRYKVARGNAKATYDDALSTAKVLAMSTHGLKANHQTMINAVANSDVGVKALKQAWLDAKALEIKAIDRIEQIKGMRDTLKAMLKAEHASY</sequence>
<dbReference type="EMBL" id="FWXI01000006">
    <property type="protein sequence ID" value="SMC63544.1"/>
    <property type="molecule type" value="Genomic_DNA"/>
</dbReference>
<keyword evidence="2" id="KW-1185">Reference proteome</keyword>
<protein>
    <submittedName>
        <fullName evidence="1">Uncharacterized protein</fullName>
    </submittedName>
</protein>
<gene>
    <name evidence="1" type="ORF">SAMN04488500_10678</name>
</gene>
<accession>A0A1W2ASH6</accession>
<dbReference type="AlphaFoldDB" id="A0A1W2ASH6"/>
<proteinExistence type="predicted"/>
<organism evidence="1 2">
    <name type="scientific">Sporomusa malonica</name>
    <dbReference type="NCBI Taxonomy" id="112901"/>
    <lineage>
        <taxon>Bacteria</taxon>
        <taxon>Bacillati</taxon>
        <taxon>Bacillota</taxon>
        <taxon>Negativicutes</taxon>
        <taxon>Selenomonadales</taxon>
        <taxon>Sporomusaceae</taxon>
        <taxon>Sporomusa</taxon>
    </lineage>
</organism>
<dbReference type="STRING" id="112901.SAMN04488500_10678"/>
<evidence type="ECO:0000313" key="1">
    <source>
        <dbReference type="EMBL" id="SMC63544.1"/>
    </source>
</evidence>
<evidence type="ECO:0000313" key="2">
    <source>
        <dbReference type="Proteomes" id="UP000192738"/>
    </source>
</evidence>
<dbReference type="RefSeq" id="WP_084575301.1">
    <property type="nucleotide sequence ID" value="NZ_CP155572.1"/>
</dbReference>
<dbReference type="Proteomes" id="UP000192738">
    <property type="component" value="Unassembled WGS sequence"/>
</dbReference>
<dbReference type="OrthoDB" id="9888092at2"/>
<name>A0A1W2ASH6_9FIRM</name>